<dbReference type="GO" id="GO:0005737">
    <property type="term" value="C:cytoplasm"/>
    <property type="evidence" value="ECO:0007669"/>
    <property type="project" value="TreeGrafter"/>
</dbReference>
<accession>E3LRW6</accession>
<dbReference type="GO" id="GO:0035194">
    <property type="term" value="P:regulatory ncRNA-mediated post-transcriptional gene silencing"/>
    <property type="evidence" value="ECO:0007669"/>
    <property type="project" value="EnsemblMetazoa"/>
</dbReference>
<dbReference type="GO" id="GO:0035197">
    <property type="term" value="F:siRNA binding"/>
    <property type="evidence" value="ECO:0007669"/>
    <property type="project" value="TreeGrafter"/>
</dbReference>
<name>E3LRW6_CAERE</name>
<dbReference type="GO" id="GO:0042803">
    <property type="term" value="F:protein homodimerization activity"/>
    <property type="evidence" value="ECO:0007669"/>
    <property type="project" value="EnsemblMetazoa"/>
</dbReference>
<evidence type="ECO:0000259" key="4">
    <source>
        <dbReference type="PROSITE" id="PS50137"/>
    </source>
</evidence>
<dbReference type="RefSeq" id="XP_003112854.1">
    <property type="nucleotide sequence ID" value="XM_003112806.1"/>
</dbReference>
<dbReference type="SMART" id="SM00358">
    <property type="entry name" value="DSRM"/>
    <property type="match status" value="2"/>
</dbReference>
<protein>
    <submittedName>
        <fullName evidence="5">CRE-RDE-4 protein</fullName>
    </submittedName>
</protein>
<dbReference type="HOGENOM" id="CLU_706416_0_0_1"/>
<dbReference type="GO" id="GO:0070578">
    <property type="term" value="C:RISC-loading complex"/>
    <property type="evidence" value="ECO:0007669"/>
    <property type="project" value="TreeGrafter"/>
</dbReference>
<dbReference type="GO" id="GO:0016442">
    <property type="term" value="C:RISC complex"/>
    <property type="evidence" value="ECO:0007669"/>
    <property type="project" value="TreeGrafter"/>
</dbReference>
<dbReference type="GO" id="GO:0030422">
    <property type="term" value="P:siRNA processing"/>
    <property type="evidence" value="ECO:0007669"/>
    <property type="project" value="EnsemblMetazoa"/>
</dbReference>
<reference evidence="6 8" key="2">
    <citation type="submission" date="2019-12" db="EMBL/GenBank/DDBJ databases">
        <title>Chromosome-level assembly of the Caenorhabditis remanei genome.</title>
        <authorList>
            <person name="Teterina A.A."/>
            <person name="Willis J.H."/>
            <person name="Phillips P.C."/>
        </authorList>
    </citation>
    <scope>NUCLEOTIDE SEQUENCE [LARGE SCALE GENOMIC DNA]</scope>
    <source>
        <strain evidence="6 8">PX506</strain>
        <tissue evidence="6">Whole organism</tissue>
    </source>
</reference>
<feature type="region of interest" description="Disordered" evidence="3">
    <location>
        <begin position="347"/>
        <end position="369"/>
    </location>
</feature>
<dbReference type="SUPFAM" id="SSF54768">
    <property type="entry name" value="dsRNA-binding domain-like"/>
    <property type="match status" value="2"/>
</dbReference>
<dbReference type="OrthoDB" id="10056847at2759"/>
<dbReference type="GO" id="GO:0005634">
    <property type="term" value="C:nucleus"/>
    <property type="evidence" value="ECO:0007669"/>
    <property type="project" value="TreeGrafter"/>
</dbReference>
<feature type="domain" description="DRBM" evidence="4">
    <location>
        <begin position="49"/>
        <end position="116"/>
    </location>
</feature>
<dbReference type="GO" id="GO:0003725">
    <property type="term" value="F:double-stranded RNA binding"/>
    <property type="evidence" value="ECO:0007669"/>
    <property type="project" value="EnsemblMetazoa"/>
</dbReference>
<dbReference type="Proteomes" id="UP000483820">
    <property type="component" value="Chromosome III"/>
</dbReference>
<dbReference type="Proteomes" id="UP000008281">
    <property type="component" value="Unassembled WGS sequence"/>
</dbReference>
<feature type="compositionally biased region" description="Basic and acidic residues" evidence="3">
    <location>
        <begin position="347"/>
        <end position="357"/>
    </location>
</feature>
<dbReference type="eggNOG" id="ENOG502SFG1">
    <property type="taxonomic scope" value="Eukaryota"/>
</dbReference>
<evidence type="ECO:0000313" key="6">
    <source>
        <dbReference type="EMBL" id="KAF1761360.1"/>
    </source>
</evidence>
<evidence type="ECO:0000256" key="2">
    <source>
        <dbReference type="PROSITE-ProRule" id="PRU00266"/>
    </source>
</evidence>
<evidence type="ECO:0000313" key="7">
    <source>
        <dbReference type="Proteomes" id="UP000008281"/>
    </source>
</evidence>
<evidence type="ECO:0000256" key="3">
    <source>
        <dbReference type="SAM" id="MobiDB-lite"/>
    </source>
</evidence>
<dbReference type="GO" id="GO:0070920">
    <property type="term" value="P:regulation of regulatory ncRNA processing"/>
    <property type="evidence" value="ECO:0007669"/>
    <property type="project" value="TreeGrafter"/>
</dbReference>
<dbReference type="Pfam" id="PF00035">
    <property type="entry name" value="dsrm"/>
    <property type="match status" value="2"/>
</dbReference>
<gene>
    <name evidence="5" type="primary">Cre-rde-4</name>
    <name evidence="5" type="ORF">CRE_25204</name>
    <name evidence="6" type="ORF">GCK72_009616</name>
</gene>
<evidence type="ECO:0000313" key="8">
    <source>
        <dbReference type="Proteomes" id="UP000483820"/>
    </source>
</evidence>
<dbReference type="PANTHER" id="PTHR46205">
    <property type="entry name" value="LOQUACIOUS, ISOFORM B"/>
    <property type="match status" value="1"/>
</dbReference>
<reference evidence="5" key="1">
    <citation type="submission" date="2007-07" db="EMBL/GenBank/DDBJ databases">
        <title>PCAP assembly of the Caenorhabditis remanei genome.</title>
        <authorList>
            <consortium name="The Caenorhabditis remanei Sequencing Consortium"/>
            <person name="Wilson R.K."/>
        </authorList>
    </citation>
    <scope>NUCLEOTIDE SEQUENCE [LARGE SCALE GENOMIC DNA]</scope>
    <source>
        <strain evidence="5">PB4641</strain>
    </source>
</reference>
<keyword evidence="7" id="KW-1185">Reference proteome</keyword>
<organism evidence="7">
    <name type="scientific">Caenorhabditis remanei</name>
    <name type="common">Caenorhabditis vulgaris</name>
    <dbReference type="NCBI Taxonomy" id="31234"/>
    <lineage>
        <taxon>Eukaryota</taxon>
        <taxon>Metazoa</taxon>
        <taxon>Ecdysozoa</taxon>
        <taxon>Nematoda</taxon>
        <taxon>Chromadorea</taxon>
        <taxon>Rhabditida</taxon>
        <taxon>Rhabditina</taxon>
        <taxon>Rhabditomorpha</taxon>
        <taxon>Rhabditoidea</taxon>
        <taxon>Rhabditidae</taxon>
        <taxon>Peloderinae</taxon>
        <taxon>Caenorhabditis</taxon>
    </lineage>
</organism>
<evidence type="ECO:0000256" key="1">
    <source>
        <dbReference type="ARBA" id="ARBA00022884"/>
    </source>
</evidence>
<dbReference type="CDD" id="cd00048">
    <property type="entry name" value="DSRM_SF"/>
    <property type="match status" value="2"/>
</dbReference>
<dbReference type="KEGG" id="crq:GCK72_009616"/>
<dbReference type="InterPro" id="IPR014720">
    <property type="entry name" value="dsRBD_dom"/>
</dbReference>
<dbReference type="PROSITE" id="PS50137">
    <property type="entry name" value="DS_RBD"/>
    <property type="match status" value="1"/>
</dbReference>
<dbReference type="InterPro" id="IPR051247">
    <property type="entry name" value="RLC_Component"/>
</dbReference>
<dbReference type="AlphaFoldDB" id="E3LRW6"/>
<dbReference type="EMBL" id="DS268414">
    <property type="protein sequence ID" value="EFP09108.1"/>
    <property type="molecule type" value="Genomic_DNA"/>
</dbReference>
<sequence>MSNISGLTFESVFCGSDTPLRPSHCDNQITQISKAAKSKDDLELFMRKTPLMILEEGAKGAYQQTPSWSCAEIPSTSGPEFEMTLTLRGKTVKARASSKKAGKQKAALEYLHQLINDGKRVEFFIPGDTDEEARANVNAIVERPQEDTKRGVSITAKEVDKSIPTVKEFPPNVDGGKNWVGALQEKCQKLKLEGPGYDDCKIESNSQFMVTCSMKNQKTRGIKPKIKHAKNLAAWLMLKSLEEGIEAVQNFDLSTEFEELEVDEHLASIRNEVFNTKDKKSALIDLLSDKARFSEYTLDFKLPTVNNFGIHQILLQIEICRPDTPDSDDLQMGAEHTQTPELMKAMAEKEQQRKKLPDPGTRVFSGHGTSEDEAVQSACKSALIHFHTYDFTD</sequence>
<evidence type="ECO:0000313" key="5">
    <source>
        <dbReference type="EMBL" id="EFP09108.1"/>
    </source>
</evidence>
<dbReference type="OMA" id="GALQEKC"/>
<dbReference type="PANTHER" id="PTHR46205:SF3">
    <property type="entry name" value="LOQUACIOUS, ISOFORM B"/>
    <property type="match status" value="1"/>
</dbReference>
<dbReference type="Gene3D" id="3.30.160.20">
    <property type="match status" value="2"/>
</dbReference>
<dbReference type="EMBL" id="WUAV01000003">
    <property type="protein sequence ID" value="KAF1761360.1"/>
    <property type="molecule type" value="Genomic_DNA"/>
</dbReference>
<dbReference type="CTD" id="9825224"/>
<dbReference type="GeneID" id="9825224"/>
<dbReference type="GO" id="GO:0003727">
    <property type="term" value="F:single-stranded RNA binding"/>
    <property type="evidence" value="ECO:0007669"/>
    <property type="project" value="EnsemblMetazoa"/>
</dbReference>
<dbReference type="STRING" id="31234.E3LRW6"/>
<dbReference type="FunCoup" id="E3LRW6">
    <property type="interactions" value="98"/>
</dbReference>
<proteinExistence type="predicted"/>
<keyword evidence="1 2" id="KW-0694">RNA-binding</keyword>